<feature type="transmembrane region" description="Helical" evidence="1">
    <location>
        <begin position="74"/>
        <end position="91"/>
    </location>
</feature>
<feature type="transmembrane region" description="Helical" evidence="1">
    <location>
        <begin position="306"/>
        <end position="322"/>
    </location>
</feature>
<feature type="transmembrane region" description="Helical" evidence="1">
    <location>
        <begin position="258"/>
        <end position="285"/>
    </location>
</feature>
<feature type="transmembrane region" description="Helical" evidence="1">
    <location>
        <begin position="328"/>
        <end position="348"/>
    </location>
</feature>
<reference evidence="3" key="1">
    <citation type="submission" date="2016-04" db="EMBL/GenBank/DDBJ databases">
        <authorList>
            <person name="Tagini F."/>
        </authorList>
    </citation>
    <scope>NUCLEOTIDE SEQUENCE [LARGE SCALE GENOMIC DNA]</scope>
    <source>
        <strain evidence="3">CHUV0807</strain>
    </source>
</reference>
<dbReference type="RefSeq" id="WP_079540311.1">
    <property type="nucleotide sequence ID" value="NZ_FKLO01000042.1"/>
</dbReference>
<evidence type="ECO:0000256" key="1">
    <source>
        <dbReference type="SAM" id="Phobius"/>
    </source>
</evidence>
<accession>A0A1C3H3X4</accession>
<proteinExistence type="predicted"/>
<dbReference type="AlphaFoldDB" id="A0A1C3H3X4"/>
<evidence type="ECO:0000313" key="3">
    <source>
        <dbReference type="Proteomes" id="UP000190837"/>
    </source>
</evidence>
<feature type="transmembrane region" description="Helical" evidence="1">
    <location>
        <begin position="20"/>
        <end position="36"/>
    </location>
</feature>
<sequence>MRRSLAALWHGLWLNRQQQSLLTVTLSLATSLWLWLEGGRVLDVESLQNLWRSTHHPQTLFEHLLAPLAGNPDLAVAIMAVLSTLSLWLYCRLSRLIGIGPQTTFILFLLLNFNPEYNDVRLQISRFQPVLLLWLAGLYLFLAHYKNHIHLAFLGWATTAWLGALFVPIAAFWAGGFPLLFLLWPGRGNWRRRLCERGRFLLAYYALIALIIALVPAWRHAIGDWLPELIAQIDLKRSEIAFLINADNPVDLTITEGYLVALVLIALNAIKIMGPVITILALLALSRRVLNTVLEKRVRHFHTCSLIWIWGMAAVAYLYYGYLPSDLYYTPVTMLVLWLSSGVVFYALQRIKSGRIPPERLLILLWLIIAYALASIITIGPRLTYLREAGEWARAHQPANGATYSNNLTALAYSGRPPYLDGQAYIDMEHPRQEYFELTPDDLLVHIKGRKQAEPQDLDLFDILAEYHNDRGDKAYILRVKTE</sequence>
<feature type="transmembrane region" description="Helical" evidence="1">
    <location>
        <begin position="165"/>
        <end position="186"/>
    </location>
</feature>
<protein>
    <submittedName>
        <fullName evidence="2">Hypothetical membrane protein</fullName>
    </submittedName>
</protein>
<feature type="transmembrane region" description="Helical" evidence="1">
    <location>
        <begin position="360"/>
        <end position="379"/>
    </location>
</feature>
<feature type="transmembrane region" description="Helical" evidence="1">
    <location>
        <begin position="198"/>
        <end position="218"/>
    </location>
</feature>
<keyword evidence="1" id="KW-0812">Transmembrane</keyword>
<gene>
    <name evidence="2" type="ORF">CHUV0807_1105</name>
</gene>
<name>A0A1C3H3X4_9GAMM</name>
<dbReference type="Proteomes" id="UP000190837">
    <property type="component" value="Unassembled WGS sequence"/>
</dbReference>
<organism evidence="2 3">
    <name type="scientific">Cardiobacterium hominis</name>
    <dbReference type="NCBI Taxonomy" id="2718"/>
    <lineage>
        <taxon>Bacteria</taxon>
        <taxon>Pseudomonadati</taxon>
        <taxon>Pseudomonadota</taxon>
        <taxon>Gammaproteobacteria</taxon>
        <taxon>Cardiobacteriales</taxon>
        <taxon>Cardiobacteriaceae</taxon>
        <taxon>Cardiobacterium</taxon>
    </lineage>
</organism>
<dbReference type="EMBL" id="FKLO01000042">
    <property type="protein sequence ID" value="SAM63323.1"/>
    <property type="molecule type" value="Genomic_DNA"/>
</dbReference>
<evidence type="ECO:0000313" key="2">
    <source>
        <dbReference type="EMBL" id="SAM63323.1"/>
    </source>
</evidence>
<keyword evidence="1" id="KW-0472">Membrane</keyword>
<feature type="transmembrane region" description="Helical" evidence="1">
    <location>
        <begin position="127"/>
        <end position="145"/>
    </location>
</feature>
<keyword evidence="1" id="KW-1133">Transmembrane helix</keyword>